<feature type="modified residue" description="4-aspartylphosphate" evidence="3">
    <location>
        <position position="704"/>
    </location>
</feature>
<dbReference type="Pfam" id="PF22588">
    <property type="entry name" value="dCache_1_like"/>
    <property type="match status" value="1"/>
</dbReference>
<protein>
    <recommendedName>
        <fullName evidence="2">histidine kinase</fullName>
        <ecNumber evidence="2">2.7.13.3</ecNumber>
    </recommendedName>
</protein>
<feature type="domain" description="Response regulatory" evidence="7">
    <location>
        <begin position="654"/>
        <end position="769"/>
    </location>
</feature>
<dbReference type="Proteomes" id="UP000781958">
    <property type="component" value="Unassembled WGS sequence"/>
</dbReference>
<dbReference type="InterPro" id="IPR011006">
    <property type="entry name" value="CheY-like_superfamily"/>
</dbReference>
<feature type="region of interest" description="Disordered" evidence="4">
    <location>
        <begin position="1"/>
        <end position="33"/>
    </location>
</feature>
<dbReference type="CDD" id="cd12915">
    <property type="entry name" value="PDC2_DGC_like"/>
    <property type="match status" value="1"/>
</dbReference>
<organism evidence="8 9">
    <name type="scientific">Azospirillum rugosum</name>
    <dbReference type="NCBI Taxonomy" id="416170"/>
    <lineage>
        <taxon>Bacteria</taxon>
        <taxon>Pseudomonadati</taxon>
        <taxon>Pseudomonadota</taxon>
        <taxon>Alphaproteobacteria</taxon>
        <taxon>Rhodospirillales</taxon>
        <taxon>Azospirillaceae</taxon>
        <taxon>Azospirillum</taxon>
    </lineage>
</organism>
<dbReference type="InterPro" id="IPR004358">
    <property type="entry name" value="Sig_transdc_His_kin-like_C"/>
</dbReference>
<reference evidence="8 9" key="1">
    <citation type="submission" date="2021-03" db="EMBL/GenBank/DDBJ databases">
        <title>Genomic Encyclopedia of Type Strains, Phase III (KMG-III): the genomes of soil and plant-associated and newly described type strains.</title>
        <authorList>
            <person name="Whitman W."/>
        </authorList>
    </citation>
    <scope>NUCLEOTIDE SEQUENCE [LARGE SCALE GENOMIC DNA]</scope>
    <source>
        <strain evidence="8 9">IMMIB AFH-6</strain>
    </source>
</reference>
<dbReference type="SUPFAM" id="SSF47384">
    <property type="entry name" value="Homodimeric domain of signal transducing histidine kinase"/>
    <property type="match status" value="1"/>
</dbReference>
<feature type="domain" description="Histidine kinase" evidence="6">
    <location>
        <begin position="396"/>
        <end position="631"/>
    </location>
</feature>
<dbReference type="RefSeq" id="WP_246500977.1">
    <property type="nucleotide sequence ID" value="NZ_JAGINP010000024.1"/>
</dbReference>
<evidence type="ECO:0000313" key="9">
    <source>
        <dbReference type="Proteomes" id="UP000781958"/>
    </source>
</evidence>
<dbReference type="InterPro" id="IPR054327">
    <property type="entry name" value="His-kinase-like_sensor"/>
</dbReference>
<feature type="compositionally biased region" description="Polar residues" evidence="4">
    <location>
        <begin position="12"/>
        <end position="27"/>
    </location>
</feature>
<name>A0ABS4STA4_9PROT</name>
<accession>A0ABS4STA4</accession>
<dbReference type="CDD" id="cd12914">
    <property type="entry name" value="PDC1_DGC_like"/>
    <property type="match status" value="1"/>
</dbReference>
<evidence type="ECO:0000259" key="6">
    <source>
        <dbReference type="PROSITE" id="PS50109"/>
    </source>
</evidence>
<dbReference type="SMART" id="SM00387">
    <property type="entry name" value="HATPase_c"/>
    <property type="match status" value="1"/>
</dbReference>
<dbReference type="InterPro" id="IPR001789">
    <property type="entry name" value="Sig_transdc_resp-reg_receiver"/>
</dbReference>
<keyword evidence="9" id="KW-1185">Reference proteome</keyword>
<dbReference type="Gene3D" id="1.10.287.130">
    <property type="match status" value="1"/>
</dbReference>
<evidence type="ECO:0000256" key="5">
    <source>
        <dbReference type="SAM" id="Phobius"/>
    </source>
</evidence>
<dbReference type="PROSITE" id="PS50109">
    <property type="entry name" value="HIS_KIN"/>
    <property type="match status" value="1"/>
</dbReference>
<dbReference type="InterPro" id="IPR036097">
    <property type="entry name" value="HisK_dim/P_sf"/>
</dbReference>
<dbReference type="Pfam" id="PF02518">
    <property type="entry name" value="HATPase_c"/>
    <property type="match status" value="1"/>
</dbReference>
<dbReference type="Pfam" id="PF00072">
    <property type="entry name" value="Response_reg"/>
    <property type="match status" value="1"/>
</dbReference>
<keyword evidence="3" id="KW-0597">Phosphoprotein</keyword>
<feature type="transmembrane region" description="Helical" evidence="5">
    <location>
        <begin position="329"/>
        <end position="351"/>
    </location>
</feature>
<dbReference type="PANTHER" id="PTHR43065:SF42">
    <property type="entry name" value="TWO-COMPONENT SENSOR PPRA"/>
    <property type="match status" value="1"/>
</dbReference>
<dbReference type="PRINTS" id="PR00344">
    <property type="entry name" value="BCTRLSENSOR"/>
</dbReference>
<keyword evidence="5" id="KW-0812">Transmembrane</keyword>
<keyword evidence="8" id="KW-0808">Transferase</keyword>
<dbReference type="InterPro" id="IPR036890">
    <property type="entry name" value="HATPase_C_sf"/>
</dbReference>
<dbReference type="Gene3D" id="3.30.450.20">
    <property type="entry name" value="PAS domain"/>
    <property type="match status" value="2"/>
</dbReference>
<dbReference type="PANTHER" id="PTHR43065">
    <property type="entry name" value="SENSOR HISTIDINE KINASE"/>
    <property type="match status" value="1"/>
</dbReference>
<evidence type="ECO:0000256" key="1">
    <source>
        <dbReference type="ARBA" id="ARBA00000085"/>
    </source>
</evidence>
<evidence type="ECO:0000256" key="4">
    <source>
        <dbReference type="SAM" id="MobiDB-lite"/>
    </source>
</evidence>
<dbReference type="Gene3D" id="3.40.50.2300">
    <property type="match status" value="1"/>
</dbReference>
<dbReference type="InterPro" id="IPR003594">
    <property type="entry name" value="HATPase_dom"/>
</dbReference>
<feature type="transmembrane region" description="Helical" evidence="5">
    <location>
        <begin position="50"/>
        <end position="70"/>
    </location>
</feature>
<feature type="region of interest" description="Disordered" evidence="4">
    <location>
        <begin position="537"/>
        <end position="558"/>
    </location>
</feature>
<dbReference type="Gene3D" id="3.30.565.10">
    <property type="entry name" value="Histidine kinase-like ATPase, C-terminal domain"/>
    <property type="match status" value="1"/>
</dbReference>
<dbReference type="EC" id="2.7.13.3" evidence="2"/>
<evidence type="ECO:0000313" key="8">
    <source>
        <dbReference type="EMBL" id="MBP2295779.1"/>
    </source>
</evidence>
<keyword evidence="5" id="KW-1133">Transmembrane helix</keyword>
<comment type="catalytic activity">
    <reaction evidence="1">
        <text>ATP + protein L-histidine = ADP + protein N-phospho-L-histidine.</text>
        <dbReference type="EC" id="2.7.13.3"/>
    </reaction>
</comment>
<dbReference type="PROSITE" id="PS50110">
    <property type="entry name" value="RESPONSE_REGULATORY"/>
    <property type="match status" value="1"/>
</dbReference>
<evidence type="ECO:0000256" key="3">
    <source>
        <dbReference type="PROSITE-ProRule" id="PRU00169"/>
    </source>
</evidence>
<gene>
    <name evidence="8" type="ORF">J2851_005592</name>
</gene>
<dbReference type="InterPro" id="IPR005467">
    <property type="entry name" value="His_kinase_dom"/>
</dbReference>
<dbReference type="GO" id="GO:0016301">
    <property type="term" value="F:kinase activity"/>
    <property type="evidence" value="ECO:0007669"/>
    <property type="project" value="UniProtKB-KW"/>
</dbReference>
<proteinExistence type="predicted"/>
<sequence length="770" mass="81753">MSSTEHGRRTVPTASPSSTPAIDSASSPGKPIPAMPWTRLLRSSRPLRRLLAGGVLAVLAVAGATALIVVQAHDSTIRRVMSELETLDLLLAETTSRSFQTVDLILASLVDQLESEGVTTSAAYERSKSGYDTYEMLKAKATGVPQLDAITMIAADGRLINFSRYFPIPPVNVADRDYYGILKNDPDGRSYLSTPVQNRGNGEWTVYLAHRVSGPSGEFVGLVLGAISLNYFQNLYQSLQIGGGSAISLWRRDGTLLARYPTLPLIGERPPIKSFTEILRQSDSGVYETPAAIDGPARIVATRLLRDYPVVVNVTRTKEQALADWRRQAWITVAAGILCELAFIAFLWGLARQFGAYEAFTTALAERNQAIEARREAEARLNQAQKMETLGQLTGGIAHDFNNLLQAIGSALYLIEQKVPKDGARSVLATSVRLAAEAVERGAALTQHLLAFSRRQHLEPRPVDVNALITGMSGLLGRTLGGTVAIGTALQDDLWPALVDPTQLEMALLNLSVNARDAMPGGGTLCIATANLRAPATTKDESTATGVPAPPGDLPPGDYVGVSVRDSGTGMDEDVAARAFEPFFTTKEIGRGTGLGLSMVHGLSVQSGGGVRLDSRPGLGTTVTIYLPRAQAPSGAPRATDAANDATAGTPDVHVLLVDDDTLVRQAVSALLRQAGLRVAEASDTVEALAVLAGGEAIDLMISDIAMPGMNGFQLATAARARRPNLPVLLISGYAEPLLDGGARLEAGACVLNKPFKPEQLLAEIRALLP</sequence>
<dbReference type="EMBL" id="JAGINP010000024">
    <property type="protein sequence ID" value="MBP2295779.1"/>
    <property type="molecule type" value="Genomic_DNA"/>
</dbReference>
<evidence type="ECO:0000259" key="7">
    <source>
        <dbReference type="PROSITE" id="PS50110"/>
    </source>
</evidence>
<evidence type="ECO:0000256" key="2">
    <source>
        <dbReference type="ARBA" id="ARBA00012438"/>
    </source>
</evidence>
<keyword evidence="8" id="KW-0418">Kinase</keyword>
<comment type="caution">
    <text evidence="8">The sequence shown here is derived from an EMBL/GenBank/DDBJ whole genome shotgun (WGS) entry which is preliminary data.</text>
</comment>
<keyword evidence="5" id="KW-0472">Membrane</keyword>
<dbReference type="SUPFAM" id="SSF52172">
    <property type="entry name" value="CheY-like"/>
    <property type="match status" value="1"/>
</dbReference>
<dbReference type="SMART" id="SM00448">
    <property type="entry name" value="REC"/>
    <property type="match status" value="1"/>
</dbReference>
<dbReference type="SUPFAM" id="SSF55874">
    <property type="entry name" value="ATPase domain of HSP90 chaperone/DNA topoisomerase II/histidine kinase"/>
    <property type="match status" value="1"/>
</dbReference>